<dbReference type="EMBL" id="MORL01000024">
    <property type="protein sequence ID" value="OIN56324.1"/>
    <property type="molecule type" value="Genomic_DNA"/>
</dbReference>
<protein>
    <submittedName>
        <fullName evidence="1">Uncharacterized protein</fullName>
    </submittedName>
</protein>
<gene>
    <name evidence="1" type="ORF">BLX24_25150</name>
</gene>
<evidence type="ECO:0000313" key="2">
    <source>
        <dbReference type="Proteomes" id="UP000181790"/>
    </source>
</evidence>
<comment type="caution">
    <text evidence="1">The sequence shown here is derived from an EMBL/GenBank/DDBJ whole genome shotgun (WGS) entry which is preliminary data.</text>
</comment>
<reference evidence="1 2" key="1">
    <citation type="submission" date="2016-10" db="EMBL/GenBank/DDBJ databases">
        <title>Arsenicibacter rosenii gen. nov., sp. nov., an efficient arsenic-methylating bacterium isolated from an arsenic-contaminated paddy soil.</title>
        <authorList>
            <person name="Huang K."/>
        </authorList>
    </citation>
    <scope>NUCLEOTIDE SEQUENCE [LARGE SCALE GENOMIC DNA]</scope>
    <source>
        <strain evidence="1 2">SM-1</strain>
    </source>
</reference>
<name>A0A1S2VC79_9BACT</name>
<dbReference type="RefSeq" id="WP_071505996.1">
    <property type="nucleotide sequence ID" value="NZ_MORL01000024.1"/>
</dbReference>
<accession>A0A1S2VC79</accession>
<keyword evidence="2" id="KW-1185">Reference proteome</keyword>
<dbReference type="Proteomes" id="UP000181790">
    <property type="component" value="Unassembled WGS sequence"/>
</dbReference>
<dbReference type="OrthoDB" id="957234at2"/>
<organism evidence="1 2">
    <name type="scientific">Arsenicibacter rosenii</name>
    <dbReference type="NCBI Taxonomy" id="1750698"/>
    <lineage>
        <taxon>Bacteria</taxon>
        <taxon>Pseudomonadati</taxon>
        <taxon>Bacteroidota</taxon>
        <taxon>Cytophagia</taxon>
        <taxon>Cytophagales</taxon>
        <taxon>Spirosomataceae</taxon>
        <taxon>Arsenicibacter</taxon>
    </lineage>
</organism>
<sequence>MSTNTPIICDINIWYMLSDGRILPESVKDEQLIGTYINGYEFCCTPNILKDYNKFRNAVKAFKQYPRKYFGEWPVEYIKMLSNLKSCIPGWDQMNRKLDEVINTEEFQVSEVTRTEYSRYTDELAKAVIPFMEMVEKHREQILVKAIHKKRMNDPLVRVQHKEVTVNVLNQLMGSNNIDWGKFELFVNTFDEWLRQLSIQPSLKMTSNDWNDLMNLVYVQPGSKYWTHDNKKTKVFIRDCGCGHYLF</sequence>
<dbReference type="AlphaFoldDB" id="A0A1S2VC79"/>
<evidence type="ECO:0000313" key="1">
    <source>
        <dbReference type="EMBL" id="OIN56324.1"/>
    </source>
</evidence>
<proteinExistence type="predicted"/>